<keyword evidence="1" id="KW-1133">Transmembrane helix</keyword>
<keyword evidence="3" id="KW-1185">Reference proteome</keyword>
<keyword evidence="1" id="KW-0812">Transmembrane</keyword>
<name>A0ABW0R3W3_9BACL</name>
<evidence type="ECO:0000313" key="3">
    <source>
        <dbReference type="Proteomes" id="UP001596108"/>
    </source>
</evidence>
<accession>A0ABW0R3W3</accession>
<comment type="caution">
    <text evidence="2">The sequence shown here is derived from an EMBL/GenBank/DDBJ whole genome shotgun (WGS) entry which is preliminary data.</text>
</comment>
<keyword evidence="1" id="KW-0472">Membrane</keyword>
<sequence length="307" mass="35448">MDIENEVREAIVLKGHSIRPPEYLKDKVLRKVRAEANKISLIGRYRQLTWTVRIAIFAMALVILSGFTYAATTYFHYMDLRNSKGQIQHRLFVGEPKDFEGIPTSTGGWRFYDPKLSEKVNEAALLINYDYSSWPATLDDLRKVFPEFKMPTSYRLVFAEVAYGYDDLTEPEQSALKAEAIKEQRRIDKSLVKSKDIDGVQLHYVNGADLFTLRVLSFNNDDAVGWFRNKYGLTQQFFTFPNEDTLQERVSIGQYDASYVRNGVFQAVVWEEEEHKLQYTVVSQDQGRTKEELMAIASELEYPSGTK</sequence>
<evidence type="ECO:0008006" key="4">
    <source>
        <dbReference type="Google" id="ProtNLM"/>
    </source>
</evidence>
<gene>
    <name evidence="2" type="ORF">ACFPQ4_10940</name>
</gene>
<evidence type="ECO:0000313" key="2">
    <source>
        <dbReference type="EMBL" id="MFC5529959.1"/>
    </source>
</evidence>
<protein>
    <recommendedName>
        <fullName evidence="4">DUF4367 domain-containing protein</fullName>
    </recommendedName>
</protein>
<proteinExistence type="predicted"/>
<dbReference type="Proteomes" id="UP001596108">
    <property type="component" value="Unassembled WGS sequence"/>
</dbReference>
<dbReference type="RefSeq" id="WP_378111895.1">
    <property type="nucleotide sequence ID" value="NZ_JBHSNC010000032.1"/>
</dbReference>
<dbReference type="EMBL" id="JBHSNC010000032">
    <property type="protein sequence ID" value="MFC5529959.1"/>
    <property type="molecule type" value="Genomic_DNA"/>
</dbReference>
<reference evidence="3" key="1">
    <citation type="journal article" date="2019" name="Int. J. Syst. Evol. Microbiol.">
        <title>The Global Catalogue of Microorganisms (GCM) 10K type strain sequencing project: providing services to taxonomists for standard genome sequencing and annotation.</title>
        <authorList>
            <consortium name="The Broad Institute Genomics Platform"/>
            <consortium name="The Broad Institute Genome Sequencing Center for Infectious Disease"/>
            <person name="Wu L."/>
            <person name="Ma J."/>
        </authorList>
    </citation>
    <scope>NUCLEOTIDE SEQUENCE [LARGE SCALE GENOMIC DNA]</scope>
    <source>
        <strain evidence="3">CGMCC 1.18578</strain>
    </source>
</reference>
<feature type="transmembrane region" description="Helical" evidence="1">
    <location>
        <begin position="54"/>
        <end position="77"/>
    </location>
</feature>
<evidence type="ECO:0000256" key="1">
    <source>
        <dbReference type="SAM" id="Phobius"/>
    </source>
</evidence>
<organism evidence="2 3">
    <name type="scientific">Cohnella yongneupensis</name>
    <dbReference type="NCBI Taxonomy" id="425006"/>
    <lineage>
        <taxon>Bacteria</taxon>
        <taxon>Bacillati</taxon>
        <taxon>Bacillota</taxon>
        <taxon>Bacilli</taxon>
        <taxon>Bacillales</taxon>
        <taxon>Paenibacillaceae</taxon>
        <taxon>Cohnella</taxon>
    </lineage>
</organism>